<gene>
    <name evidence="8" type="ORF">H072_5596</name>
</gene>
<dbReference type="InterPro" id="IPR014718">
    <property type="entry name" value="GH-type_carb-bd"/>
</dbReference>
<dbReference type="GO" id="GO:0005975">
    <property type="term" value="P:carbohydrate metabolic process"/>
    <property type="evidence" value="ECO:0007669"/>
    <property type="project" value="InterPro"/>
</dbReference>
<evidence type="ECO:0000256" key="1">
    <source>
        <dbReference type="ARBA" id="ARBA00006699"/>
    </source>
</evidence>
<dbReference type="CDD" id="cd01083">
    <property type="entry name" value="GAG_Lyase"/>
    <property type="match status" value="1"/>
</dbReference>
<dbReference type="SUPFAM" id="SSF48230">
    <property type="entry name" value="Chondroitin AC/alginate lyase"/>
    <property type="match status" value="1"/>
</dbReference>
<dbReference type="InterPro" id="IPR011071">
    <property type="entry name" value="Lyase_8-like_C"/>
</dbReference>
<dbReference type="InterPro" id="IPR004103">
    <property type="entry name" value="Lyase_8_C"/>
</dbReference>
<evidence type="ECO:0000259" key="6">
    <source>
        <dbReference type="Pfam" id="PF02884"/>
    </source>
</evidence>
<dbReference type="SUPFAM" id="SSF74650">
    <property type="entry name" value="Galactose mutarotase-like"/>
    <property type="match status" value="1"/>
</dbReference>
<dbReference type="GO" id="GO:0005576">
    <property type="term" value="C:extracellular region"/>
    <property type="evidence" value="ECO:0007669"/>
    <property type="project" value="InterPro"/>
</dbReference>
<dbReference type="GO" id="GO:0016837">
    <property type="term" value="F:carbon-oxygen lyase activity, acting on polysaccharides"/>
    <property type="evidence" value="ECO:0007669"/>
    <property type="project" value="UniProtKB-ARBA"/>
</dbReference>
<reference evidence="9" key="2">
    <citation type="submission" date="2013-04" db="EMBL/GenBank/DDBJ databases">
        <title>Genomic mechanisms accounting for the adaptation to parasitism in nematode-trapping fungi.</title>
        <authorList>
            <person name="Ahren D.G."/>
        </authorList>
    </citation>
    <scope>NUCLEOTIDE SEQUENCE [LARGE SCALE GENOMIC DNA]</scope>
    <source>
        <strain evidence="9">CBS 200.50</strain>
    </source>
</reference>
<dbReference type="EMBL" id="AQGS01000336">
    <property type="protein sequence ID" value="EPS40538.1"/>
    <property type="molecule type" value="Genomic_DNA"/>
</dbReference>
<dbReference type="OrthoDB" id="5980780at2759"/>
<accession>S8BM51</accession>
<dbReference type="PANTHER" id="PTHR38481">
    <property type="entry name" value="HYALURONATE LYASE"/>
    <property type="match status" value="1"/>
</dbReference>
<feature type="compositionally biased region" description="Basic residues" evidence="4">
    <location>
        <begin position="856"/>
        <end position="871"/>
    </location>
</feature>
<feature type="domain" description="Polysaccharide lyase family 8 central" evidence="5">
    <location>
        <begin position="395"/>
        <end position="652"/>
    </location>
</feature>
<comment type="similarity">
    <text evidence="1">Belongs to the polysaccharide lyase 8 family.</text>
</comment>
<evidence type="ECO:0000259" key="7">
    <source>
        <dbReference type="Pfam" id="PF08124"/>
    </source>
</evidence>
<feature type="region of interest" description="Disordered" evidence="4">
    <location>
        <begin position="813"/>
        <end position="893"/>
    </location>
</feature>
<feature type="domain" description="Polysaccharide lyase family 8 C-terminal" evidence="6">
    <location>
        <begin position="668"/>
        <end position="729"/>
    </location>
</feature>
<dbReference type="OMA" id="SENYWAT"/>
<dbReference type="Proteomes" id="UP000015100">
    <property type="component" value="Unassembled WGS sequence"/>
</dbReference>
<proteinExistence type="inferred from homology"/>
<organism evidence="8 9">
    <name type="scientific">Dactylellina haptotyla (strain CBS 200.50)</name>
    <name type="common">Nematode-trapping fungus</name>
    <name type="synonym">Monacrosporium haptotylum</name>
    <dbReference type="NCBI Taxonomy" id="1284197"/>
    <lineage>
        <taxon>Eukaryota</taxon>
        <taxon>Fungi</taxon>
        <taxon>Dikarya</taxon>
        <taxon>Ascomycota</taxon>
        <taxon>Pezizomycotina</taxon>
        <taxon>Orbiliomycetes</taxon>
        <taxon>Orbiliales</taxon>
        <taxon>Orbiliaceae</taxon>
        <taxon>Dactylellina</taxon>
    </lineage>
</organism>
<evidence type="ECO:0000256" key="4">
    <source>
        <dbReference type="SAM" id="MobiDB-lite"/>
    </source>
</evidence>
<dbReference type="InterPro" id="IPR008929">
    <property type="entry name" value="Chondroitin_lyas"/>
</dbReference>
<sequence>MADTSSPIPAAPVSLLSPAHFQRLRQRWKDTITGSHMRVTSDDVYFALSKLSGTAEQYINNMQPSRLHIWEDLSPIHSSVNFRKSYERLRTISQSYSIPGSIHYHDLNVQETIIQSLDFISSEIYNASVVQAKGENWWNFRIGAPLALVDIAILLYEDLTPRRRHEYGATIVKNIGSISQRSLKGANRADICLALIGAGIITNEEADVSRGRWGLSDKDFDGENSIFRLVETGEGLYEGGSYISHEIFPYSGGYGVQHYYSLSKAVNILSKSPYRVDANELRVTFAAVNTTFVPVMWRGMMMAHIRGRDIARKSEPDAFWGNLFVQSLLYFSDTDLVPWRFRVHFKSLARSIWEAAPLPDLFGLNITQAFGLQKILLERIPPAPSPLGTFTTPMSDRVMHHRPEWAAALAMSSSRIGRYEALNQENLQPWYQGDGFLYVYTDKDPLHFSNDYWPTMDPYHSPGVTNGQNIQPPNKASYKFTAYKDWAGGVDWRGDIGLAGLDALSNDKGSSAKKSWFFLLNSIIALGAGCAGISGTEVHTTIESRNLPVVGSNFSINGEYQTMTPGWIKPWEETRTDANWAYLDSFGGYVFLDHEPVTFKHERRKGRWTDINQYPDYLGFNQDITREYLTIYRNHGVDPTDGHYAYALLPSANPDDTSNFAASPPVNITHNTPRLQAIQFNNTVMANFWSGGTIGYLTAITPCSVTWGYSGVEDKYITISISDPTQKATRLVLFLDDPDIGGMVEKDDSIVLRWGRVGETGSVTITVNVEETHGRTHRVSFERISWRGTLEDLPWRPQIEEIKNATSTISTTTSLRLWQRPHPRPTVSLTQSSKPVHTAGKPGPAKAVFPTATPKANKKQNKSPPKPKPKPKPASSATGTKNKNNRKQNHKSS</sequence>
<feature type="domain" description="Polysaccharide lyase 8 N-terminal alpha-helical" evidence="7">
    <location>
        <begin position="28"/>
        <end position="331"/>
    </location>
</feature>
<keyword evidence="3" id="KW-0456">Lyase</keyword>
<dbReference type="Gene3D" id="1.50.10.100">
    <property type="entry name" value="Chondroitin AC/alginate lyase"/>
    <property type="match status" value="1"/>
</dbReference>
<dbReference type="InterPro" id="IPR038970">
    <property type="entry name" value="Lyase_8"/>
</dbReference>
<evidence type="ECO:0000256" key="2">
    <source>
        <dbReference type="ARBA" id="ARBA00022729"/>
    </source>
</evidence>
<dbReference type="AlphaFoldDB" id="S8BM51"/>
<dbReference type="InterPro" id="IPR012970">
    <property type="entry name" value="Lyase_8_alpha_N"/>
</dbReference>
<dbReference type="InterPro" id="IPR011013">
    <property type="entry name" value="Gal_mutarotase_sf_dom"/>
</dbReference>
<dbReference type="Gene3D" id="2.60.220.10">
    <property type="entry name" value="Polysaccharide lyase family 8-like, C-terminal"/>
    <property type="match status" value="1"/>
</dbReference>
<feature type="compositionally biased region" description="Basic residues" evidence="4">
    <location>
        <begin position="883"/>
        <end position="893"/>
    </location>
</feature>
<evidence type="ECO:0000313" key="8">
    <source>
        <dbReference type="EMBL" id="EPS40538.1"/>
    </source>
</evidence>
<keyword evidence="2" id="KW-0732">Signal</keyword>
<reference evidence="8 9" key="1">
    <citation type="journal article" date="2013" name="PLoS Genet.">
        <title>Genomic mechanisms accounting for the adaptation to parasitism in nematode-trapping fungi.</title>
        <authorList>
            <person name="Meerupati T."/>
            <person name="Andersson K.M."/>
            <person name="Friman E."/>
            <person name="Kumar D."/>
            <person name="Tunlid A."/>
            <person name="Ahren D."/>
        </authorList>
    </citation>
    <scope>NUCLEOTIDE SEQUENCE [LARGE SCALE GENOMIC DNA]</scope>
    <source>
        <strain evidence="8 9">CBS 200.50</strain>
    </source>
</reference>
<name>S8BM51_DACHA</name>
<dbReference type="Pfam" id="PF02884">
    <property type="entry name" value="Lyase_8_C"/>
    <property type="match status" value="1"/>
</dbReference>
<comment type="caution">
    <text evidence="8">The sequence shown here is derived from an EMBL/GenBank/DDBJ whole genome shotgun (WGS) entry which is preliminary data.</text>
</comment>
<evidence type="ECO:0000313" key="9">
    <source>
        <dbReference type="Proteomes" id="UP000015100"/>
    </source>
</evidence>
<dbReference type="HOGENOM" id="CLU_004172_4_1_1"/>
<dbReference type="GO" id="GO:0030246">
    <property type="term" value="F:carbohydrate binding"/>
    <property type="evidence" value="ECO:0007669"/>
    <property type="project" value="InterPro"/>
</dbReference>
<dbReference type="InterPro" id="IPR003159">
    <property type="entry name" value="Lyase_8_central_dom"/>
</dbReference>
<protein>
    <submittedName>
        <fullName evidence="8">Uncharacterized protein</fullName>
    </submittedName>
</protein>
<dbReference type="SUPFAM" id="SSF49863">
    <property type="entry name" value="Hyaluronate lyase-like, C-terminal domain"/>
    <property type="match status" value="1"/>
</dbReference>
<dbReference type="Gene3D" id="2.70.98.10">
    <property type="match status" value="1"/>
</dbReference>
<dbReference type="eggNOG" id="ENOG502SE9Y">
    <property type="taxonomic scope" value="Eukaryota"/>
</dbReference>
<dbReference type="Pfam" id="PF02278">
    <property type="entry name" value="Lyase_8"/>
    <property type="match status" value="1"/>
</dbReference>
<evidence type="ECO:0000256" key="3">
    <source>
        <dbReference type="ARBA" id="ARBA00023239"/>
    </source>
</evidence>
<dbReference type="PANTHER" id="PTHR38481:SF1">
    <property type="entry name" value="HYALURONATE LYASE"/>
    <property type="match status" value="1"/>
</dbReference>
<keyword evidence="9" id="KW-1185">Reference proteome</keyword>
<evidence type="ECO:0000259" key="5">
    <source>
        <dbReference type="Pfam" id="PF02278"/>
    </source>
</evidence>
<dbReference type="Pfam" id="PF08124">
    <property type="entry name" value="Lyase_8_N"/>
    <property type="match status" value="1"/>
</dbReference>